<evidence type="ECO:0000313" key="12">
    <source>
        <dbReference type="Proteomes" id="UP001434883"/>
    </source>
</evidence>
<dbReference type="SMART" id="SM00558">
    <property type="entry name" value="JmjC"/>
    <property type="match status" value="1"/>
</dbReference>
<evidence type="ECO:0000256" key="5">
    <source>
        <dbReference type="ARBA" id="ARBA00023002"/>
    </source>
</evidence>
<evidence type="ECO:0000256" key="2">
    <source>
        <dbReference type="ARBA" id="ARBA00022723"/>
    </source>
</evidence>
<comment type="subcellular location">
    <subcellularLocation>
        <location evidence="1">Nucleus</location>
    </subcellularLocation>
</comment>
<evidence type="ECO:0000256" key="7">
    <source>
        <dbReference type="ARBA" id="ARBA00023015"/>
    </source>
</evidence>
<dbReference type="PANTHER" id="PTHR23123">
    <property type="entry name" value="PHD/F-BOX CONTAINING PROTEIN"/>
    <property type="match status" value="1"/>
</dbReference>
<name>A0ABV0RZC0_9TELE</name>
<dbReference type="InterPro" id="IPR050690">
    <property type="entry name" value="JHDM1_Histone_Demethylase"/>
</dbReference>
<evidence type="ECO:0000256" key="8">
    <source>
        <dbReference type="ARBA" id="ARBA00023163"/>
    </source>
</evidence>
<evidence type="ECO:0000256" key="4">
    <source>
        <dbReference type="ARBA" id="ARBA00022964"/>
    </source>
</evidence>
<keyword evidence="8" id="KW-0804">Transcription</keyword>
<comment type="caution">
    <text evidence="11">The sequence shown here is derived from an EMBL/GenBank/DDBJ whole genome shotgun (WGS) entry which is preliminary data.</text>
</comment>
<evidence type="ECO:0000256" key="3">
    <source>
        <dbReference type="ARBA" id="ARBA00022853"/>
    </source>
</evidence>
<dbReference type="PROSITE" id="PS51184">
    <property type="entry name" value="JMJC"/>
    <property type="match status" value="1"/>
</dbReference>
<sequence length="228" mass="26858">MDVNTQKGIEMSMAQWRRYYETPPSEREKLYNVISLEFSHTRLENLVKRPASVFWLIPPTSQNLGMYEDWVLSGKQGDIFLGDKCYDCQRIELQQGNTFIIPSGWIHAVYTPEDTLVFGGNFLHSFNIPMQLNIYNIEDRTRVPAKFRYPFYYEMCWYVLERYLFCLTNISHLTPEFQKYSLGIGKEHCFPMYCIFCFEFSNSHMESDGNTSVLNGLFFRTNSGRPRG</sequence>
<dbReference type="EMBL" id="JAHRIN010062128">
    <property type="protein sequence ID" value="MEQ2213496.1"/>
    <property type="molecule type" value="Genomic_DNA"/>
</dbReference>
<protein>
    <submittedName>
        <fullName evidence="11">Lysine-specific demethylase 2A</fullName>
    </submittedName>
</protein>
<proteinExistence type="predicted"/>
<dbReference type="Gene3D" id="1.20.58.1360">
    <property type="match status" value="1"/>
</dbReference>
<keyword evidence="4" id="KW-0223">Dioxygenase</keyword>
<organism evidence="11 12">
    <name type="scientific">Xenoophorus captivus</name>
    <dbReference type="NCBI Taxonomy" id="1517983"/>
    <lineage>
        <taxon>Eukaryota</taxon>
        <taxon>Metazoa</taxon>
        <taxon>Chordata</taxon>
        <taxon>Craniata</taxon>
        <taxon>Vertebrata</taxon>
        <taxon>Euteleostomi</taxon>
        <taxon>Actinopterygii</taxon>
        <taxon>Neopterygii</taxon>
        <taxon>Teleostei</taxon>
        <taxon>Neoteleostei</taxon>
        <taxon>Acanthomorphata</taxon>
        <taxon>Ovalentaria</taxon>
        <taxon>Atherinomorphae</taxon>
        <taxon>Cyprinodontiformes</taxon>
        <taxon>Goodeidae</taxon>
        <taxon>Xenoophorus</taxon>
    </lineage>
</organism>
<keyword evidence="3" id="KW-0156">Chromatin regulator</keyword>
<evidence type="ECO:0000259" key="10">
    <source>
        <dbReference type="PROSITE" id="PS51184"/>
    </source>
</evidence>
<evidence type="ECO:0000256" key="6">
    <source>
        <dbReference type="ARBA" id="ARBA00023004"/>
    </source>
</evidence>
<evidence type="ECO:0000313" key="11">
    <source>
        <dbReference type="EMBL" id="MEQ2213496.1"/>
    </source>
</evidence>
<dbReference type="InterPro" id="IPR003347">
    <property type="entry name" value="JmjC_dom"/>
</dbReference>
<keyword evidence="7" id="KW-0805">Transcription regulation</keyword>
<evidence type="ECO:0000256" key="1">
    <source>
        <dbReference type="ARBA" id="ARBA00004123"/>
    </source>
</evidence>
<keyword evidence="12" id="KW-1185">Reference proteome</keyword>
<keyword evidence="9" id="KW-0539">Nucleus</keyword>
<evidence type="ECO:0000256" key="9">
    <source>
        <dbReference type="ARBA" id="ARBA00023242"/>
    </source>
</evidence>
<dbReference type="Pfam" id="PF17811">
    <property type="entry name" value="JHD"/>
    <property type="match status" value="1"/>
</dbReference>
<accession>A0ABV0RZC0</accession>
<feature type="domain" description="JmjC" evidence="10">
    <location>
        <begin position="1"/>
        <end position="139"/>
    </location>
</feature>
<keyword evidence="6" id="KW-0408">Iron</keyword>
<reference evidence="11 12" key="1">
    <citation type="submission" date="2021-06" db="EMBL/GenBank/DDBJ databases">
        <authorList>
            <person name="Palmer J.M."/>
        </authorList>
    </citation>
    <scope>NUCLEOTIDE SEQUENCE [LARGE SCALE GENOMIC DNA]</scope>
    <source>
        <strain evidence="11 12">XC_2019</strain>
        <tissue evidence="11">Muscle</tissue>
    </source>
</reference>
<dbReference type="SUPFAM" id="SSF51197">
    <property type="entry name" value="Clavaminate synthase-like"/>
    <property type="match status" value="1"/>
</dbReference>
<dbReference type="Proteomes" id="UP001434883">
    <property type="component" value="Unassembled WGS sequence"/>
</dbReference>
<dbReference type="InterPro" id="IPR041070">
    <property type="entry name" value="JHD"/>
</dbReference>
<keyword evidence="2" id="KW-0479">Metal-binding</keyword>
<keyword evidence="5" id="KW-0560">Oxidoreductase</keyword>
<gene>
    <name evidence="11" type="primary">KDM2A</name>
    <name evidence="11" type="ORF">XENOCAPTIV_015966</name>
</gene>
<dbReference type="Gene3D" id="2.60.120.650">
    <property type="entry name" value="Cupin"/>
    <property type="match status" value="2"/>
</dbReference>